<evidence type="ECO:0000259" key="4">
    <source>
        <dbReference type="SMART" id="SM00331"/>
    </source>
</evidence>
<keyword evidence="2" id="KW-0472">Membrane</keyword>
<feature type="domain" description="PPM-type phosphatase" evidence="4">
    <location>
        <begin position="497"/>
        <end position="717"/>
    </location>
</feature>
<feature type="repeat" description="TPR" evidence="1">
    <location>
        <begin position="255"/>
        <end position="288"/>
    </location>
</feature>
<evidence type="ECO:0000256" key="2">
    <source>
        <dbReference type="SAM" id="Phobius"/>
    </source>
</evidence>
<dbReference type="SMART" id="SM00028">
    <property type="entry name" value="TPR"/>
    <property type="match status" value="6"/>
</dbReference>
<keyword evidence="3" id="KW-0732">Signal</keyword>
<dbReference type="Pfam" id="PF13181">
    <property type="entry name" value="TPR_8"/>
    <property type="match status" value="1"/>
</dbReference>
<dbReference type="PROSITE" id="PS50005">
    <property type="entry name" value="TPR"/>
    <property type="match status" value="4"/>
</dbReference>
<keyword evidence="2" id="KW-1133">Transmembrane helix</keyword>
<keyword evidence="1" id="KW-0802">TPR repeat</keyword>
<evidence type="ECO:0000313" key="6">
    <source>
        <dbReference type="Proteomes" id="UP000321721"/>
    </source>
</evidence>
<gene>
    <name evidence="5" type="ORF">FRY74_10125</name>
</gene>
<evidence type="ECO:0000256" key="1">
    <source>
        <dbReference type="PROSITE-ProRule" id="PRU00339"/>
    </source>
</evidence>
<dbReference type="Pfam" id="PF13424">
    <property type="entry name" value="TPR_12"/>
    <property type="match status" value="2"/>
</dbReference>
<dbReference type="RefSeq" id="WP_147101100.1">
    <property type="nucleotide sequence ID" value="NZ_VOOS01000004.1"/>
</dbReference>
<dbReference type="EMBL" id="VOOS01000004">
    <property type="protein sequence ID" value="TXB64798.1"/>
    <property type="molecule type" value="Genomic_DNA"/>
</dbReference>
<keyword evidence="6" id="KW-1185">Reference proteome</keyword>
<name>A0A5C6RR95_9FLAO</name>
<accession>A0A5C6RR95</accession>
<dbReference type="Proteomes" id="UP000321721">
    <property type="component" value="Unassembled WGS sequence"/>
</dbReference>
<dbReference type="OrthoDB" id="6190788at2"/>
<dbReference type="SUPFAM" id="SSF48452">
    <property type="entry name" value="TPR-like"/>
    <property type="match status" value="2"/>
</dbReference>
<dbReference type="InterPro" id="IPR001932">
    <property type="entry name" value="PPM-type_phosphatase-like_dom"/>
</dbReference>
<dbReference type="SUPFAM" id="SSF81606">
    <property type="entry name" value="PP2C-like"/>
    <property type="match status" value="1"/>
</dbReference>
<dbReference type="PANTHER" id="PTHR10098">
    <property type="entry name" value="RAPSYN-RELATED"/>
    <property type="match status" value="1"/>
</dbReference>
<dbReference type="SMART" id="SM00331">
    <property type="entry name" value="PP2C_SIG"/>
    <property type="match status" value="1"/>
</dbReference>
<dbReference type="Gene3D" id="3.60.40.10">
    <property type="entry name" value="PPM-type phosphatase domain"/>
    <property type="match status" value="1"/>
</dbReference>
<feature type="repeat" description="TPR" evidence="1">
    <location>
        <begin position="135"/>
        <end position="168"/>
    </location>
</feature>
<dbReference type="InterPro" id="IPR019734">
    <property type="entry name" value="TPR_rpt"/>
</dbReference>
<dbReference type="PANTHER" id="PTHR10098:SF108">
    <property type="entry name" value="TETRATRICOPEPTIDE REPEAT PROTEIN 28"/>
    <property type="match status" value="1"/>
</dbReference>
<protein>
    <submittedName>
        <fullName evidence="5">Tetratricopeptide repeat protein</fullName>
    </submittedName>
</protein>
<proteinExistence type="predicted"/>
<dbReference type="InterPro" id="IPR036457">
    <property type="entry name" value="PPM-type-like_dom_sf"/>
</dbReference>
<feature type="chain" id="PRO_5022898053" evidence="3">
    <location>
        <begin position="23"/>
        <end position="717"/>
    </location>
</feature>
<evidence type="ECO:0000256" key="3">
    <source>
        <dbReference type="SAM" id="SignalP"/>
    </source>
</evidence>
<feature type="repeat" description="TPR" evidence="1">
    <location>
        <begin position="175"/>
        <end position="208"/>
    </location>
</feature>
<dbReference type="InterPro" id="IPR011990">
    <property type="entry name" value="TPR-like_helical_dom_sf"/>
</dbReference>
<keyword evidence="2" id="KW-0812">Transmembrane</keyword>
<feature type="signal peptide" evidence="3">
    <location>
        <begin position="1"/>
        <end position="22"/>
    </location>
</feature>
<comment type="caution">
    <text evidence="5">The sequence shown here is derived from an EMBL/GenBank/DDBJ whole genome shotgun (WGS) entry which is preliminary data.</text>
</comment>
<evidence type="ECO:0000313" key="5">
    <source>
        <dbReference type="EMBL" id="TXB64798.1"/>
    </source>
</evidence>
<dbReference type="Pfam" id="PF07228">
    <property type="entry name" value="SpoIIE"/>
    <property type="match status" value="1"/>
</dbReference>
<reference evidence="5 6" key="1">
    <citation type="submission" date="2019-08" db="EMBL/GenBank/DDBJ databases">
        <title>Genome of Vicingus serpentipes NCIMB 15042.</title>
        <authorList>
            <person name="Bowman J.P."/>
        </authorList>
    </citation>
    <scope>NUCLEOTIDE SEQUENCE [LARGE SCALE GENOMIC DNA]</scope>
    <source>
        <strain evidence="5 6">NCIMB 15042</strain>
    </source>
</reference>
<feature type="repeat" description="TPR" evidence="1">
    <location>
        <begin position="215"/>
        <end position="248"/>
    </location>
</feature>
<sequence length="717" mass="81852">MKKLIYIVPFILCELFIVNSNAQNYADNQFLDSLKNELTNPNIEDSMQIILLHQIGENTPIFRVSYWDSLLQINNHIIQNFKNKQHPKIYSDYKARAINNIGYIYENEGAIDKAVKNYLLSLKIQNKIGDKEGEAQSYNNLGFVEYNRGNIEGALKYYHKSIKIRESINDATGMAQSYNNIGLLYKNQNEIELALEYYTKSLKKYELIDSKYGQALVLINIGMIKERANDLDGALQYYNHSLKLREEIGDKAGTAIAFNNIGGIYKLKGDFPKALSYYQNSLEIRKAINNKPGMATSYDNIGGIYLKLNDVKAAKENGLNSLNISKEIGFPTNILYAAILMCQVYEKELNYKSALDMYKLHIQMRDSLNNEETQKSAAKQQAQYEYEKQKAVDDAEHEKQIAIEQEAKEKQQVITYATGGGLMLVGIFLVFVFNRLQVTRKQKNIIEIQKQEVETQKEVVELAHSELEEKNQEIMDSINYAKRIQNAILPPLKVVKEYLQESFILYKPKDIVAGDFYWLEHKEDKILFAAADCTGHGVPGAMVSVVCNNGLNRSIREYGLTEPGEILNKTREIVIAEFEKSEEEVKDGMDIALCSLEGNTLKYAGANNPLWIIRDGEIIETKADKQPIGKFDELLPYKTHTFELQKGDSIYIFSDGYVDQFGGEKGKKFKAKAFRELLLSSQDSPMEEQRTIIDNAFENWRGNLEQIDDVCVIGVRI</sequence>
<dbReference type="Gene3D" id="1.25.40.10">
    <property type="entry name" value="Tetratricopeptide repeat domain"/>
    <property type="match status" value="2"/>
</dbReference>
<organism evidence="5 6">
    <name type="scientific">Vicingus serpentipes</name>
    <dbReference type="NCBI Taxonomy" id="1926625"/>
    <lineage>
        <taxon>Bacteria</taxon>
        <taxon>Pseudomonadati</taxon>
        <taxon>Bacteroidota</taxon>
        <taxon>Flavobacteriia</taxon>
        <taxon>Flavobacteriales</taxon>
        <taxon>Vicingaceae</taxon>
        <taxon>Vicingus</taxon>
    </lineage>
</organism>
<dbReference type="AlphaFoldDB" id="A0A5C6RR95"/>
<feature type="transmembrane region" description="Helical" evidence="2">
    <location>
        <begin position="413"/>
        <end position="433"/>
    </location>
</feature>